<gene>
    <name evidence="2" type="ORF">SAMN04489832_1664</name>
</gene>
<proteinExistence type="predicted"/>
<dbReference type="RefSeq" id="WP_074310145.1">
    <property type="nucleotide sequence ID" value="NZ_FSQT01000001.1"/>
</dbReference>
<feature type="domain" description="Competence protein CoiA nuclease-like" evidence="1">
    <location>
        <begin position="84"/>
        <end position="168"/>
    </location>
</feature>
<dbReference type="InterPro" id="IPR010330">
    <property type="entry name" value="CoiA_nuc"/>
</dbReference>
<protein>
    <recommendedName>
        <fullName evidence="1">Competence protein CoiA nuclease-like domain-containing protein</fullName>
    </recommendedName>
</protein>
<organism evidence="2 3">
    <name type="scientific">Micromonospora cremea</name>
    <dbReference type="NCBI Taxonomy" id="709881"/>
    <lineage>
        <taxon>Bacteria</taxon>
        <taxon>Bacillati</taxon>
        <taxon>Actinomycetota</taxon>
        <taxon>Actinomycetes</taxon>
        <taxon>Micromonosporales</taxon>
        <taxon>Micromonosporaceae</taxon>
        <taxon>Micromonospora</taxon>
    </lineage>
</organism>
<dbReference type="Proteomes" id="UP000185124">
    <property type="component" value="Unassembled WGS sequence"/>
</dbReference>
<evidence type="ECO:0000259" key="1">
    <source>
        <dbReference type="Pfam" id="PF06054"/>
    </source>
</evidence>
<accession>A0A1N5VI84</accession>
<keyword evidence="3" id="KW-1185">Reference proteome</keyword>
<evidence type="ECO:0000313" key="3">
    <source>
        <dbReference type="Proteomes" id="UP000185124"/>
    </source>
</evidence>
<reference evidence="3" key="1">
    <citation type="submission" date="2016-12" db="EMBL/GenBank/DDBJ databases">
        <authorList>
            <person name="Varghese N."/>
            <person name="Submissions S."/>
        </authorList>
    </citation>
    <scope>NUCLEOTIDE SEQUENCE [LARGE SCALE GENOMIC DNA]</scope>
    <source>
        <strain evidence="3">DSM 45599</strain>
    </source>
</reference>
<dbReference type="EMBL" id="FSQT01000001">
    <property type="protein sequence ID" value="SIM72812.1"/>
    <property type="molecule type" value="Genomic_DNA"/>
</dbReference>
<dbReference type="OrthoDB" id="4316573at2"/>
<dbReference type="STRING" id="709881.SAMN04489832_1664"/>
<evidence type="ECO:0000313" key="2">
    <source>
        <dbReference type="EMBL" id="SIM72812.1"/>
    </source>
</evidence>
<dbReference type="Pfam" id="PF06054">
    <property type="entry name" value="CoiA_nuc"/>
    <property type="match status" value="1"/>
</dbReference>
<sequence>MANGVFYVPLGIELDLTRDDLGHPAHTDLWGRIYRQPYRDGVLQCLECREAAPDCPEWMFLRVRNGRREAVHHTTGLREHGAPESDAHKALKERIATAATTAGFEAVVEDSPQHRQRRTDVLVRGTVTLGCEAQLSYATAASVRKRTRVAVADGITPLWTTTDRKAQLIDQAPWARIDQMPWHQYTTDPLPVRGGVRALVREQCHRLGTVCPDKKAGRRCSGWHGRWDVRQVPFDDLIARGAAGEPVPYADLKGKRVARWFWVPAADAEEVTYDDEPPADGQVVDAETRAHRRAFNRMCGYLEESDVRSTSTVRDTGEQVFATLANPLAPQLLTPPPIVIVRPGVCGRANGCTKKARLYPGGWGCDDHKP</sequence>
<name>A0A1N5VI84_9ACTN</name>
<dbReference type="AlphaFoldDB" id="A0A1N5VI84"/>